<feature type="signal peptide" evidence="1">
    <location>
        <begin position="1"/>
        <end position="33"/>
    </location>
</feature>
<accession>A0A240UCE2</accession>
<dbReference type="EMBL" id="CP021366">
    <property type="protein sequence ID" value="ART58690.1"/>
    <property type="molecule type" value="Genomic_DNA"/>
</dbReference>
<dbReference type="KEGG" id="acip:CBP36_07330"/>
<name>A0A240UCE2_9BURK</name>
<dbReference type="KEGG" id="acis:CBP35_11605"/>
<proteinExistence type="predicted"/>
<dbReference type="RefSeq" id="WP_086927036.1">
    <property type="nucleotide sequence ID" value="NZ_CP021362.1"/>
</dbReference>
<keyword evidence="3" id="KW-1185">Reference proteome</keyword>
<evidence type="ECO:0000256" key="1">
    <source>
        <dbReference type="SAM" id="SignalP"/>
    </source>
</evidence>
<dbReference type="AlphaFoldDB" id="A0A240UCE2"/>
<dbReference type="OrthoDB" id="5956306at2"/>
<keyword evidence="1" id="KW-0732">Signal</keyword>
<protein>
    <submittedName>
        <fullName evidence="2">Uncharacterized protein</fullName>
    </submittedName>
</protein>
<organism evidence="2 3">
    <name type="scientific">Acidovorax carolinensis</name>
    <dbReference type="NCBI Taxonomy" id="553814"/>
    <lineage>
        <taxon>Bacteria</taxon>
        <taxon>Pseudomonadati</taxon>
        <taxon>Pseudomonadota</taxon>
        <taxon>Betaproteobacteria</taxon>
        <taxon>Burkholderiales</taxon>
        <taxon>Comamonadaceae</taxon>
        <taxon>Acidovorax</taxon>
    </lineage>
</organism>
<evidence type="ECO:0000313" key="3">
    <source>
        <dbReference type="Proteomes" id="UP000194440"/>
    </source>
</evidence>
<feature type="chain" id="PRO_5012579796" evidence="1">
    <location>
        <begin position="34"/>
        <end position="195"/>
    </location>
</feature>
<gene>
    <name evidence="2" type="ORF">CBP36_07330</name>
</gene>
<evidence type="ECO:0000313" key="2">
    <source>
        <dbReference type="EMBL" id="ART58690.1"/>
    </source>
</evidence>
<dbReference type="Proteomes" id="UP000194440">
    <property type="component" value="Chromosome"/>
</dbReference>
<reference evidence="2" key="1">
    <citation type="submission" date="2017-05" db="EMBL/GenBank/DDBJ databases">
        <title>Polyphasic characterization of four soil-derived phenanthrene-degrading Acidovorax strains and proposal of Acidovorax phenanthrenivorans sp. nov.</title>
        <authorList>
            <person name="Singleton D."/>
            <person name="Lee J."/>
            <person name="Dickey A.N."/>
            <person name="Stroud A."/>
            <person name="Scholl E.H."/>
            <person name="Wright F.A."/>
            <person name="Aitken M.D."/>
        </authorList>
    </citation>
    <scope>NUCLEOTIDE SEQUENCE</scope>
    <source>
        <strain evidence="2">P4</strain>
    </source>
</reference>
<sequence length="195" mass="20109">MPNLHFCGTSASAILRATVQLSLLGTLAISAHAAPPAQDKFWMAVGDQTLESLRGGFSMGDGLMVSFGISRAVYINGALITETTLNVGRMGDITPAQATQLSQKLGTLSLVQNGPGNTFASGPSATTTSTPGATGPTVTAIADSATGTLIQNSLNNQQIRFQTIINANSNGLGMVRAMNLNSTLTEAIRQSVGQR</sequence>